<evidence type="ECO:0000256" key="3">
    <source>
        <dbReference type="ARBA" id="ARBA00022630"/>
    </source>
</evidence>
<dbReference type="Gene3D" id="3.30.390.30">
    <property type="match status" value="1"/>
</dbReference>
<accession>A0ABP6PN60</accession>
<evidence type="ECO:0000256" key="5">
    <source>
        <dbReference type="ARBA" id="ARBA00022857"/>
    </source>
</evidence>
<evidence type="ECO:0000259" key="10">
    <source>
        <dbReference type="Pfam" id="PF02852"/>
    </source>
</evidence>
<evidence type="ECO:0000256" key="6">
    <source>
        <dbReference type="ARBA" id="ARBA00023002"/>
    </source>
</evidence>
<organism evidence="12 13">
    <name type="scientific">Blastococcus jejuensis</name>
    <dbReference type="NCBI Taxonomy" id="351224"/>
    <lineage>
        <taxon>Bacteria</taxon>
        <taxon>Bacillati</taxon>
        <taxon>Actinomycetota</taxon>
        <taxon>Actinomycetes</taxon>
        <taxon>Geodermatophilales</taxon>
        <taxon>Geodermatophilaceae</taxon>
        <taxon>Blastococcus</taxon>
    </lineage>
</organism>
<name>A0ABP6PN60_9ACTN</name>
<comment type="similarity">
    <text evidence="2 9">Belongs to the class-I pyridine nucleotide-disulfide oxidoreductase family.</text>
</comment>
<dbReference type="Pfam" id="PF02852">
    <property type="entry name" value="Pyr_redox_dim"/>
    <property type="match status" value="1"/>
</dbReference>
<evidence type="ECO:0000256" key="8">
    <source>
        <dbReference type="ARBA" id="ARBA00023284"/>
    </source>
</evidence>
<dbReference type="PROSITE" id="PS00076">
    <property type="entry name" value="PYRIDINE_REDOX_1"/>
    <property type="match status" value="1"/>
</dbReference>
<dbReference type="Pfam" id="PF07992">
    <property type="entry name" value="Pyr_redox_2"/>
    <property type="match status" value="1"/>
</dbReference>
<dbReference type="Gene3D" id="3.50.50.60">
    <property type="entry name" value="FAD/NAD(P)-binding domain"/>
    <property type="match status" value="2"/>
</dbReference>
<evidence type="ECO:0000256" key="1">
    <source>
        <dbReference type="ARBA" id="ARBA00001974"/>
    </source>
</evidence>
<feature type="domain" description="FAD/NAD(P)-binding" evidence="11">
    <location>
        <begin position="4"/>
        <end position="307"/>
    </location>
</feature>
<dbReference type="EMBL" id="BAAAVV010000019">
    <property type="protein sequence ID" value="GAA3184234.1"/>
    <property type="molecule type" value="Genomic_DNA"/>
</dbReference>
<protein>
    <submittedName>
        <fullName evidence="12">Mycothione reductase</fullName>
    </submittedName>
</protein>
<evidence type="ECO:0000256" key="4">
    <source>
        <dbReference type="ARBA" id="ARBA00022827"/>
    </source>
</evidence>
<dbReference type="Proteomes" id="UP001499924">
    <property type="component" value="Unassembled WGS sequence"/>
</dbReference>
<dbReference type="PIRSF" id="PIRSF000350">
    <property type="entry name" value="Mercury_reductase_MerA"/>
    <property type="match status" value="1"/>
</dbReference>
<feature type="domain" description="Pyridine nucleotide-disulphide oxidoreductase dimerisation" evidence="10">
    <location>
        <begin position="337"/>
        <end position="446"/>
    </location>
</feature>
<keyword evidence="3 9" id="KW-0285">Flavoprotein</keyword>
<dbReference type="SUPFAM" id="SSF51905">
    <property type="entry name" value="FAD/NAD(P)-binding domain"/>
    <property type="match status" value="1"/>
</dbReference>
<evidence type="ECO:0000313" key="13">
    <source>
        <dbReference type="Proteomes" id="UP001499924"/>
    </source>
</evidence>
<evidence type="ECO:0000313" key="12">
    <source>
        <dbReference type="EMBL" id="GAA3184234.1"/>
    </source>
</evidence>
<dbReference type="PRINTS" id="PR00368">
    <property type="entry name" value="FADPNR"/>
</dbReference>
<dbReference type="InterPro" id="IPR001100">
    <property type="entry name" value="Pyr_nuc-diS_OxRdtase"/>
</dbReference>
<dbReference type="PANTHER" id="PTHR43014">
    <property type="entry name" value="MERCURIC REDUCTASE"/>
    <property type="match status" value="1"/>
</dbReference>
<keyword evidence="7" id="KW-1015">Disulfide bond</keyword>
<dbReference type="PRINTS" id="PR00411">
    <property type="entry name" value="PNDRDTASEI"/>
</dbReference>
<dbReference type="RefSeq" id="WP_344691224.1">
    <property type="nucleotide sequence ID" value="NZ_BAAAVV010000019.1"/>
</dbReference>
<dbReference type="InterPro" id="IPR036188">
    <property type="entry name" value="FAD/NAD-bd_sf"/>
</dbReference>
<keyword evidence="6 9" id="KW-0560">Oxidoreductase</keyword>
<sequence length="452" mass="48487">MSDFDLIIVGSGSGNALVTQELDSWRIAIIEQGVFGGTCLNRGCIPTKMLVHAADRVADARSWGRLGLAGTAPVADWPAIRDRVFGRVDPISAGGREYRRSGSPNVTLFEARAEFVGPRTLGLSTGETLTGEHVVLATGARPDVPGVVAGSGVPYDTSDTVMRMDDLPARLVILGSGFVAVEFAHVFSSFGVDVTLVGRSPLLRRFDHDIRMRFQELARERWRVLTEVTPTAVSGSAGDIAVRLSDGTSVTGDRLLVATGRVPNGDRLNLPAGGVSARPNGRIVVDDYQRTSAPGVWAMGDASSEGQLKHLANHEERVVAHNLAHPDRMVPSDRRFVPSAVFTRPQIASVGLTEEQAMLSGRQYVTSLLPYGNTAYGWAMEDSSSVCKLVADRSSRTLIGAHLMGEQASTLIQPLIQAMSFGLTVPEMARGQYWIHPALTEVVENALLALPL</sequence>
<evidence type="ECO:0000259" key="11">
    <source>
        <dbReference type="Pfam" id="PF07992"/>
    </source>
</evidence>
<dbReference type="NCBIfam" id="NF005884">
    <property type="entry name" value="PRK07846.1"/>
    <property type="match status" value="1"/>
</dbReference>
<evidence type="ECO:0000256" key="2">
    <source>
        <dbReference type="ARBA" id="ARBA00007532"/>
    </source>
</evidence>
<dbReference type="SUPFAM" id="SSF55424">
    <property type="entry name" value="FAD/NAD-linked reductases, dimerisation (C-terminal) domain"/>
    <property type="match status" value="1"/>
</dbReference>
<gene>
    <name evidence="12" type="ORF">GCM10010531_43050</name>
</gene>
<dbReference type="InterPro" id="IPR023753">
    <property type="entry name" value="FAD/NAD-binding_dom"/>
</dbReference>
<evidence type="ECO:0000256" key="7">
    <source>
        <dbReference type="ARBA" id="ARBA00023157"/>
    </source>
</evidence>
<keyword evidence="4 9" id="KW-0274">FAD</keyword>
<comment type="cofactor">
    <cofactor evidence="1">
        <name>FAD</name>
        <dbReference type="ChEBI" id="CHEBI:57692"/>
    </cofactor>
</comment>
<comment type="caution">
    <text evidence="12">The sequence shown here is derived from an EMBL/GenBank/DDBJ whole genome shotgun (WGS) entry which is preliminary data.</text>
</comment>
<keyword evidence="13" id="KW-1185">Reference proteome</keyword>
<dbReference type="PANTHER" id="PTHR43014:SF5">
    <property type="entry name" value="GLUTATHIONE REDUCTASE (NADPH)"/>
    <property type="match status" value="1"/>
</dbReference>
<dbReference type="InterPro" id="IPR012999">
    <property type="entry name" value="Pyr_OxRdtase_I_AS"/>
</dbReference>
<keyword evidence="5" id="KW-0521">NADP</keyword>
<evidence type="ECO:0000256" key="9">
    <source>
        <dbReference type="RuleBase" id="RU003691"/>
    </source>
</evidence>
<reference evidence="13" key="1">
    <citation type="journal article" date="2019" name="Int. J. Syst. Evol. Microbiol.">
        <title>The Global Catalogue of Microorganisms (GCM) 10K type strain sequencing project: providing services to taxonomists for standard genome sequencing and annotation.</title>
        <authorList>
            <consortium name="The Broad Institute Genomics Platform"/>
            <consortium name="The Broad Institute Genome Sequencing Center for Infectious Disease"/>
            <person name="Wu L."/>
            <person name="Ma J."/>
        </authorList>
    </citation>
    <scope>NUCLEOTIDE SEQUENCE [LARGE SCALE GENOMIC DNA]</scope>
    <source>
        <strain evidence="13">JCM 15614</strain>
    </source>
</reference>
<dbReference type="InterPro" id="IPR016156">
    <property type="entry name" value="FAD/NAD-linked_Rdtase_dimer_sf"/>
</dbReference>
<proteinExistence type="inferred from homology"/>
<dbReference type="InterPro" id="IPR004099">
    <property type="entry name" value="Pyr_nucl-diS_OxRdtase_dimer"/>
</dbReference>
<keyword evidence="8 9" id="KW-0676">Redox-active center</keyword>